<evidence type="ECO:0000313" key="1">
    <source>
        <dbReference type="EMBL" id="EFO17979.1"/>
    </source>
</evidence>
<accession>A0A1S0TPW0</accession>
<sequence>IQIHESRPDRQQPLTLYNAMLAGHEIPTSHSSERTTEAAAEMSINRGKILLMWSNDSAEHSLFLITQLTVGVPLVRKFCYLPIKASTATISQLLPLPPSHISFRSLTKVY</sequence>
<dbReference type="InParanoid" id="A0A1S0TPW0"/>
<dbReference type="CTD" id="9947965"/>
<dbReference type="KEGG" id="loa:LOAG_10518"/>
<dbReference type="RefSeq" id="XP_003146090.1">
    <property type="nucleotide sequence ID" value="XM_003146042.1"/>
</dbReference>
<protein>
    <submittedName>
        <fullName evidence="1">Uncharacterized protein</fullName>
    </submittedName>
</protein>
<dbReference type="GeneID" id="9947965"/>
<gene>
    <name evidence="1" type="ORF">LOAG_10518</name>
</gene>
<dbReference type="EMBL" id="JH712195">
    <property type="protein sequence ID" value="EFO17979.1"/>
    <property type="molecule type" value="Genomic_DNA"/>
</dbReference>
<feature type="non-terminal residue" evidence="1">
    <location>
        <position position="1"/>
    </location>
</feature>
<proteinExistence type="predicted"/>
<reference evidence="1" key="1">
    <citation type="submission" date="2012-04" db="EMBL/GenBank/DDBJ databases">
        <title>The Genome Sequence of Loa loa.</title>
        <authorList>
            <consortium name="The Broad Institute Genome Sequencing Platform"/>
            <consortium name="Broad Institute Genome Sequencing Center for Infectious Disease"/>
            <person name="Nutman T.B."/>
            <person name="Fink D.L."/>
            <person name="Russ C."/>
            <person name="Young S."/>
            <person name="Zeng Q."/>
            <person name="Gargeya S."/>
            <person name="Alvarado L."/>
            <person name="Berlin A."/>
            <person name="Chapman S.B."/>
            <person name="Chen Z."/>
            <person name="Freedman E."/>
            <person name="Gellesch M."/>
            <person name="Goldberg J."/>
            <person name="Griggs A."/>
            <person name="Gujja S."/>
            <person name="Heilman E.R."/>
            <person name="Heiman D."/>
            <person name="Howarth C."/>
            <person name="Mehta T."/>
            <person name="Neiman D."/>
            <person name="Pearson M."/>
            <person name="Roberts A."/>
            <person name="Saif S."/>
            <person name="Shea T."/>
            <person name="Shenoy N."/>
            <person name="Sisk P."/>
            <person name="Stolte C."/>
            <person name="Sykes S."/>
            <person name="White J."/>
            <person name="Yandava C."/>
            <person name="Haas B."/>
            <person name="Henn M.R."/>
            <person name="Nusbaum C."/>
            <person name="Birren B."/>
        </authorList>
    </citation>
    <scope>NUCLEOTIDE SEQUENCE [LARGE SCALE GENOMIC DNA]</scope>
</reference>
<organism evidence="1">
    <name type="scientific">Loa loa</name>
    <name type="common">Eye worm</name>
    <name type="synonym">Filaria loa</name>
    <dbReference type="NCBI Taxonomy" id="7209"/>
    <lineage>
        <taxon>Eukaryota</taxon>
        <taxon>Metazoa</taxon>
        <taxon>Ecdysozoa</taxon>
        <taxon>Nematoda</taxon>
        <taxon>Chromadorea</taxon>
        <taxon>Rhabditida</taxon>
        <taxon>Spirurina</taxon>
        <taxon>Spiruromorpha</taxon>
        <taxon>Filarioidea</taxon>
        <taxon>Onchocercidae</taxon>
        <taxon>Loa</taxon>
    </lineage>
</organism>
<name>A0A1S0TPW0_LOALO</name>
<dbReference type="AlphaFoldDB" id="A0A1S0TPW0"/>